<dbReference type="OrthoDB" id="5876883at2759"/>
<dbReference type="PANTHER" id="PTHR19303">
    <property type="entry name" value="TRANSPOSON"/>
    <property type="match status" value="1"/>
</dbReference>
<dbReference type="Pfam" id="PF03221">
    <property type="entry name" value="HTH_Tnp_Tc5"/>
    <property type="match status" value="1"/>
</dbReference>
<dbReference type="InterPro" id="IPR007350">
    <property type="entry name" value="Transposase_Tc5_C"/>
</dbReference>
<evidence type="ECO:0000259" key="2">
    <source>
        <dbReference type="SMART" id="SM00674"/>
    </source>
</evidence>
<dbReference type="Pfam" id="PF03184">
    <property type="entry name" value="DDE_1"/>
    <property type="match status" value="1"/>
</dbReference>
<dbReference type="GO" id="GO:0003677">
    <property type="term" value="F:DNA binding"/>
    <property type="evidence" value="ECO:0007669"/>
    <property type="project" value="UniProtKB-KW"/>
</dbReference>
<gene>
    <name evidence="3" type="ORF">CRE_13762</name>
</gene>
<dbReference type="eggNOG" id="KOG3105">
    <property type="taxonomic scope" value="Eukaryota"/>
</dbReference>
<name>E3NIN4_CAERE</name>
<dbReference type="InterPro" id="IPR050863">
    <property type="entry name" value="CenT-Element_Derived"/>
</dbReference>
<keyword evidence="4" id="KW-1185">Reference proteome</keyword>
<dbReference type="EMBL" id="DS268708">
    <property type="protein sequence ID" value="EFO99072.1"/>
    <property type="molecule type" value="Genomic_DNA"/>
</dbReference>
<sequence>MSALLIWDVVNEVLLNNNSPKKRQLDRRASKLVQHLVSILHEYEQGELEMEESSEVDRVEDVEMDHNYDPSIDSDVRVLLPTDPVNPKMCLIGDQLVDINDAEKAVAYYGSFGDAKRNGKTRPSLNTVNKKFPFIKTEMHLRRLADLEKYGVEINANNAIQFMSEEMYKKVSQHLDDGHIIHDRDLRQIAMDIVAQNNLQIRFSASSSWIDAWKRAHRISSRRITKFVSRKRFVDAAEIQKKSEECVKQVKTLMTGYSNHQVYNADQSGFVFEMHTMRTLARTGVKDVPVVVRSESNMKRSYTVMPMINADGGFAPKMFVVLKEPGGKLPAKGHFPVPNLVVKAYTTHMMTKGLMLEFFQECVFDKDMPADLLLLLDSWTSWKDIAAIDSVKPASTSLKTVTIPPGCTGKIQPLDVGVFGQFKKIIKAINAYAQRNYPNFHVAVRDNILKVSPKVISLVFWQISHLSLKEWVKEAWFHSGYLDSHPLPYDTPFDLLFPLDVAGHCEIPSCKNSSFIRCLYCQKNICFSHFIEDYHYSKCK</sequence>
<protein>
    <recommendedName>
        <fullName evidence="2">HTH CENPB-type domain-containing protein</fullName>
    </recommendedName>
</protein>
<proteinExistence type="predicted"/>
<reference evidence="3" key="1">
    <citation type="submission" date="2007-07" db="EMBL/GenBank/DDBJ databases">
        <title>PCAP assembly of the Caenorhabditis remanei genome.</title>
        <authorList>
            <consortium name="The Caenorhabditis remanei Sequencing Consortium"/>
            <person name="Wilson R.K."/>
        </authorList>
    </citation>
    <scope>NUCLEOTIDE SEQUENCE [LARGE SCALE GENOMIC DNA]</scope>
    <source>
        <strain evidence="3">PB4641</strain>
    </source>
</reference>
<dbReference type="InParanoid" id="E3NIN4"/>
<dbReference type="SMART" id="SM00674">
    <property type="entry name" value="CENPB"/>
    <property type="match status" value="1"/>
</dbReference>
<dbReference type="STRING" id="31234.E3NIN4"/>
<feature type="domain" description="HTH CENPB-type" evidence="2">
    <location>
        <begin position="157"/>
        <end position="223"/>
    </location>
</feature>
<dbReference type="GO" id="GO:0005634">
    <property type="term" value="C:nucleus"/>
    <property type="evidence" value="ECO:0007669"/>
    <property type="project" value="TreeGrafter"/>
</dbReference>
<dbReference type="Pfam" id="PF04236">
    <property type="entry name" value="Transp_Tc5_C"/>
    <property type="match status" value="1"/>
</dbReference>
<dbReference type="Proteomes" id="UP000008281">
    <property type="component" value="Unassembled WGS sequence"/>
</dbReference>
<dbReference type="InterPro" id="IPR006600">
    <property type="entry name" value="HTH_CenpB_DNA-bd_dom"/>
</dbReference>
<accession>E3NIN4</accession>
<organism evidence="4">
    <name type="scientific">Caenorhabditis remanei</name>
    <name type="common">Caenorhabditis vulgaris</name>
    <dbReference type="NCBI Taxonomy" id="31234"/>
    <lineage>
        <taxon>Eukaryota</taxon>
        <taxon>Metazoa</taxon>
        <taxon>Ecdysozoa</taxon>
        <taxon>Nematoda</taxon>
        <taxon>Chromadorea</taxon>
        <taxon>Rhabditida</taxon>
        <taxon>Rhabditina</taxon>
        <taxon>Rhabditomorpha</taxon>
        <taxon>Rhabditoidea</taxon>
        <taxon>Rhabditidae</taxon>
        <taxon>Peloderinae</taxon>
        <taxon>Caenorhabditis</taxon>
    </lineage>
</organism>
<dbReference type="OMA" id="CEIPSCK"/>
<evidence type="ECO:0000256" key="1">
    <source>
        <dbReference type="ARBA" id="ARBA00023125"/>
    </source>
</evidence>
<evidence type="ECO:0000313" key="3">
    <source>
        <dbReference type="EMBL" id="EFO99072.1"/>
    </source>
</evidence>
<dbReference type="InterPro" id="IPR004875">
    <property type="entry name" value="DDE_SF_endonuclease_dom"/>
</dbReference>
<evidence type="ECO:0000313" key="4">
    <source>
        <dbReference type="Proteomes" id="UP000008281"/>
    </source>
</evidence>
<dbReference type="AlphaFoldDB" id="E3NIN4"/>
<dbReference type="HOGENOM" id="CLU_021331_0_0_1"/>
<keyword evidence="1" id="KW-0238">DNA-binding</keyword>